<accession>A0ABR4LKU4</accession>
<reference evidence="1 2" key="1">
    <citation type="submission" date="2024-07" db="EMBL/GenBank/DDBJ databases">
        <title>Section-level genome sequencing and comparative genomics of Aspergillus sections Usti and Cavernicolus.</title>
        <authorList>
            <consortium name="Lawrence Berkeley National Laboratory"/>
            <person name="Nybo J.L."/>
            <person name="Vesth T.C."/>
            <person name="Theobald S."/>
            <person name="Frisvad J.C."/>
            <person name="Larsen T.O."/>
            <person name="Kjaerboelling I."/>
            <person name="Rothschild-Mancinelli K."/>
            <person name="Lyhne E.K."/>
            <person name="Kogle M.E."/>
            <person name="Barry K."/>
            <person name="Clum A."/>
            <person name="Na H."/>
            <person name="Ledsgaard L."/>
            <person name="Lin J."/>
            <person name="Lipzen A."/>
            <person name="Kuo A."/>
            <person name="Riley R."/>
            <person name="Mondo S."/>
            <person name="Labutti K."/>
            <person name="Haridas S."/>
            <person name="Pangalinan J."/>
            <person name="Salamov A.A."/>
            <person name="Simmons B.A."/>
            <person name="Magnuson J.K."/>
            <person name="Chen J."/>
            <person name="Drula E."/>
            <person name="Henrissat B."/>
            <person name="Wiebenga A."/>
            <person name="Lubbers R.J."/>
            <person name="Gomes A.C."/>
            <person name="Macurrencykelacurrency M.R."/>
            <person name="Stajich J."/>
            <person name="Grigoriev I.V."/>
            <person name="Mortensen U.H."/>
            <person name="De Vries R.P."/>
            <person name="Baker S.E."/>
            <person name="Andersen M.R."/>
        </authorList>
    </citation>
    <scope>NUCLEOTIDE SEQUENCE [LARGE SCALE GENOMIC DNA]</scope>
    <source>
        <strain evidence="1 2">CBS 449.75</strain>
    </source>
</reference>
<dbReference type="EMBL" id="JBFXLQ010000034">
    <property type="protein sequence ID" value="KAL2865126.1"/>
    <property type="molecule type" value="Genomic_DNA"/>
</dbReference>
<proteinExistence type="predicted"/>
<sequence>MYAAKTNWPILLSGELCQPLAHTLASGCAKASIDNVSSSSGIVRSDCFLSMHVSRQRPKVSSFHLY</sequence>
<comment type="caution">
    <text evidence="1">The sequence shown here is derived from an EMBL/GenBank/DDBJ whole genome shotgun (WGS) entry which is preliminary data.</text>
</comment>
<dbReference type="PROSITE" id="PS51257">
    <property type="entry name" value="PROKAR_LIPOPROTEIN"/>
    <property type="match status" value="1"/>
</dbReference>
<name>A0ABR4LKU4_9EURO</name>
<dbReference type="Proteomes" id="UP001610432">
    <property type="component" value="Unassembled WGS sequence"/>
</dbReference>
<organism evidence="1 2">
    <name type="scientific">Aspergillus lucknowensis</name>
    <dbReference type="NCBI Taxonomy" id="176173"/>
    <lineage>
        <taxon>Eukaryota</taxon>
        <taxon>Fungi</taxon>
        <taxon>Dikarya</taxon>
        <taxon>Ascomycota</taxon>
        <taxon>Pezizomycotina</taxon>
        <taxon>Eurotiomycetes</taxon>
        <taxon>Eurotiomycetidae</taxon>
        <taxon>Eurotiales</taxon>
        <taxon>Aspergillaceae</taxon>
        <taxon>Aspergillus</taxon>
        <taxon>Aspergillus subgen. Nidulantes</taxon>
    </lineage>
</organism>
<dbReference type="RefSeq" id="XP_070884105.1">
    <property type="nucleotide sequence ID" value="XM_071025288.1"/>
</dbReference>
<keyword evidence="2" id="KW-1185">Reference proteome</keyword>
<evidence type="ECO:0000313" key="1">
    <source>
        <dbReference type="EMBL" id="KAL2865126.1"/>
    </source>
</evidence>
<evidence type="ECO:0000313" key="2">
    <source>
        <dbReference type="Proteomes" id="UP001610432"/>
    </source>
</evidence>
<protein>
    <submittedName>
        <fullName evidence="1">Uncharacterized protein</fullName>
    </submittedName>
</protein>
<gene>
    <name evidence="1" type="ORF">BJX67DRAFT_188662</name>
</gene>
<dbReference type="GeneID" id="98140360"/>